<evidence type="ECO:0000313" key="4">
    <source>
        <dbReference type="Proteomes" id="UP000198510"/>
    </source>
</evidence>
<dbReference type="InterPro" id="IPR012347">
    <property type="entry name" value="Ferritin-like"/>
</dbReference>
<dbReference type="Gene3D" id="1.20.1260.10">
    <property type="match status" value="2"/>
</dbReference>
<feature type="signal peptide" evidence="1">
    <location>
        <begin position="1"/>
        <end position="17"/>
    </location>
</feature>
<dbReference type="OrthoDB" id="8603558at2"/>
<gene>
    <name evidence="3" type="ORF">SAMN05421823_11594</name>
</gene>
<name>A0A1G9U5N4_9BACT</name>
<dbReference type="PROSITE" id="PS51257">
    <property type="entry name" value="PROKAR_LIPOPROTEIN"/>
    <property type="match status" value="1"/>
</dbReference>
<dbReference type="Proteomes" id="UP000198510">
    <property type="component" value="Unassembled WGS sequence"/>
</dbReference>
<evidence type="ECO:0000259" key="2">
    <source>
        <dbReference type="Pfam" id="PF03713"/>
    </source>
</evidence>
<evidence type="ECO:0000313" key="3">
    <source>
        <dbReference type="EMBL" id="SDM55123.1"/>
    </source>
</evidence>
<organism evidence="3 4">
    <name type="scientific">Catalinimonas alkaloidigena</name>
    <dbReference type="NCBI Taxonomy" id="1075417"/>
    <lineage>
        <taxon>Bacteria</taxon>
        <taxon>Pseudomonadati</taxon>
        <taxon>Bacteroidota</taxon>
        <taxon>Cytophagia</taxon>
        <taxon>Cytophagales</taxon>
        <taxon>Catalimonadaceae</taxon>
        <taxon>Catalinimonas</taxon>
    </lineage>
</organism>
<dbReference type="PANTHER" id="PTHR36933">
    <property type="entry name" value="SLL0788 PROTEIN"/>
    <property type="match status" value="1"/>
</dbReference>
<dbReference type="Pfam" id="PF03713">
    <property type="entry name" value="DUF305"/>
    <property type="match status" value="1"/>
</dbReference>
<sequence>MKRFFLPACLAGFVWLAACDQEEAGLQVQPHDENAYMGFMHQMMEQMDTMSTTGDPDYDFAMMMPMHHQTAIDMAQYELQNGDDTTIQAIAQRVIAEQQIEISEFTAFLTSYQPDGQTNAAYAMAVMQAMEKMGKAVDLRVLTGDADQDFAALMIDHHQSAIDVSQALLDHGEATVTRELAQNIVASQAKEIDELQTWLLQNKSY</sequence>
<keyword evidence="4" id="KW-1185">Reference proteome</keyword>
<dbReference type="PANTHER" id="PTHR36933:SF1">
    <property type="entry name" value="SLL0788 PROTEIN"/>
    <property type="match status" value="1"/>
</dbReference>
<dbReference type="STRING" id="1075417.SAMN05421823_11594"/>
<accession>A0A1G9U5N4</accession>
<dbReference type="InterPro" id="IPR005183">
    <property type="entry name" value="DUF305_CopM-like"/>
</dbReference>
<proteinExistence type="predicted"/>
<evidence type="ECO:0000256" key="1">
    <source>
        <dbReference type="SAM" id="SignalP"/>
    </source>
</evidence>
<keyword evidence="1" id="KW-0732">Signal</keyword>
<dbReference type="AlphaFoldDB" id="A0A1G9U5N4"/>
<dbReference type="EMBL" id="FNFO01000015">
    <property type="protein sequence ID" value="SDM55123.1"/>
    <property type="molecule type" value="Genomic_DNA"/>
</dbReference>
<dbReference type="RefSeq" id="WP_089688178.1">
    <property type="nucleotide sequence ID" value="NZ_FNFO01000015.1"/>
</dbReference>
<feature type="domain" description="DUF305" evidence="2">
    <location>
        <begin position="57"/>
        <end position="199"/>
    </location>
</feature>
<reference evidence="3 4" key="1">
    <citation type="submission" date="2016-10" db="EMBL/GenBank/DDBJ databases">
        <authorList>
            <person name="de Groot N.N."/>
        </authorList>
    </citation>
    <scope>NUCLEOTIDE SEQUENCE [LARGE SCALE GENOMIC DNA]</scope>
    <source>
        <strain evidence="3 4">DSM 25186</strain>
    </source>
</reference>
<protein>
    <submittedName>
        <fullName evidence="3">Uncharacterized conserved protein, DUF305 family</fullName>
    </submittedName>
</protein>
<feature type="chain" id="PRO_5011586491" evidence="1">
    <location>
        <begin position="18"/>
        <end position="205"/>
    </location>
</feature>